<dbReference type="InterPro" id="IPR038324">
    <property type="entry name" value="Rpb4/RPC9_sf"/>
</dbReference>
<dbReference type="EMBL" id="LN890555">
    <property type="protein sequence ID" value="CUS24523.1"/>
    <property type="molecule type" value="Genomic_DNA"/>
</dbReference>
<keyword evidence="4" id="KW-0240">DNA-directed RNA polymerase</keyword>
<name>A0A0N7MMA1_9SACH</name>
<dbReference type="InterPro" id="IPR038846">
    <property type="entry name" value="RPC9"/>
</dbReference>
<dbReference type="OrthoDB" id="1746530at2759"/>
<dbReference type="AlphaFoldDB" id="A0A0N7MMA1"/>
<dbReference type="Pfam" id="PF03874">
    <property type="entry name" value="RNA_pol_Rpb4"/>
    <property type="match status" value="1"/>
</dbReference>
<gene>
    <name evidence="7" type="ORF">LAQU0_S17e00826g</name>
</gene>
<evidence type="ECO:0000313" key="7">
    <source>
        <dbReference type="EMBL" id="CUS24523.1"/>
    </source>
</evidence>
<dbReference type="PANTHER" id="PTHR15561">
    <property type="entry name" value="CALCITONIN GENE-RELATED PEPTIDE-RECEPTOR COMPONENT PROTEIN"/>
    <property type="match status" value="1"/>
</dbReference>
<dbReference type="InterPro" id="IPR010997">
    <property type="entry name" value="HRDC-like_sf"/>
</dbReference>
<accession>A0A0N7MMA1</accession>
<keyword evidence="8" id="KW-1185">Reference proteome</keyword>
<keyword evidence="5" id="KW-0804">Transcription</keyword>
<dbReference type="InterPro" id="IPR005574">
    <property type="entry name" value="Rpb4/RPC9"/>
</dbReference>
<sequence length="155" mass="17730">MKVESVRDAFLSDYEVLQFLAQLERRHDWGLNQDDDLAAGNNKKRKRRPYNHPELQAITRDTIRYLSEAKGAVDAEESEAGASEAKSPLTKLNDKKFAELMTQLNQFSLFKAEKLQIVNQLPTNLVHLYAIVEECDSRFSEEQSGQILETVRNAC</sequence>
<proteinExistence type="inferred from homology"/>
<organism evidence="7 8">
    <name type="scientific">Lachancea quebecensis</name>
    <dbReference type="NCBI Taxonomy" id="1654605"/>
    <lineage>
        <taxon>Eukaryota</taxon>
        <taxon>Fungi</taxon>
        <taxon>Dikarya</taxon>
        <taxon>Ascomycota</taxon>
        <taxon>Saccharomycotina</taxon>
        <taxon>Saccharomycetes</taxon>
        <taxon>Saccharomycetales</taxon>
        <taxon>Saccharomycetaceae</taxon>
        <taxon>Lachancea</taxon>
    </lineage>
</organism>
<evidence type="ECO:0000256" key="1">
    <source>
        <dbReference type="ARBA" id="ARBA00004123"/>
    </source>
</evidence>
<evidence type="ECO:0000256" key="3">
    <source>
        <dbReference type="ARBA" id="ARBA00016672"/>
    </source>
</evidence>
<dbReference type="SUPFAM" id="SSF47819">
    <property type="entry name" value="HRDC-like"/>
    <property type="match status" value="1"/>
</dbReference>
<evidence type="ECO:0000256" key="5">
    <source>
        <dbReference type="ARBA" id="ARBA00023163"/>
    </source>
</evidence>
<dbReference type="GO" id="GO:0005666">
    <property type="term" value="C:RNA polymerase III complex"/>
    <property type="evidence" value="ECO:0007669"/>
    <property type="project" value="InterPro"/>
</dbReference>
<comment type="similarity">
    <text evidence="2">Belongs to the eukaryotic RPC9 RNA polymerase subunit family.</text>
</comment>
<dbReference type="Proteomes" id="UP000236544">
    <property type="component" value="Unassembled WGS sequence"/>
</dbReference>
<evidence type="ECO:0000256" key="6">
    <source>
        <dbReference type="ARBA" id="ARBA00023242"/>
    </source>
</evidence>
<comment type="subcellular location">
    <subcellularLocation>
        <location evidence="1">Nucleus</location>
    </subcellularLocation>
</comment>
<keyword evidence="6" id="KW-0539">Nucleus</keyword>
<evidence type="ECO:0000313" key="8">
    <source>
        <dbReference type="Proteomes" id="UP000236544"/>
    </source>
</evidence>
<protein>
    <recommendedName>
        <fullName evidence="3">DNA-directed RNA polymerase III subunit RPC9</fullName>
    </recommendedName>
</protein>
<dbReference type="GO" id="GO:0006384">
    <property type="term" value="P:transcription initiation at RNA polymerase III promoter"/>
    <property type="evidence" value="ECO:0007669"/>
    <property type="project" value="InterPro"/>
</dbReference>
<dbReference type="GO" id="GO:0000166">
    <property type="term" value="F:nucleotide binding"/>
    <property type="evidence" value="ECO:0007669"/>
    <property type="project" value="InterPro"/>
</dbReference>
<reference evidence="8" key="1">
    <citation type="submission" date="2015-10" db="EMBL/GenBank/DDBJ databases">
        <authorList>
            <person name="Devillers H."/>
        </authorList>
    </citation>
    <scope>NUCLEOTIDE SEQUENCE [LARGE SCALE GENOMIC DNA]</scope>
</reference>
<evidence type="ECO:0000256" key="2">
    <source>
        <dbReference type="ARBA" id="ARBA00006898"/>
    </source>
</evidence>
<evidence type="ECO:0000256" key="4">
    <source>
        <dbReference type="ARBA" id="ARBA00022478"/>
    </source>
</evidence>
<dbReference type="PANTHER" id="PTHR15561:SF0">
    <property type="entry name" value="DNA-DIRECTED RNA POLYMERASE III SUBUNIT RPC9"/>
    <property type="match status" value="1"/>
</dbReference>
<dbReference type="Gene3D" id="1.20.1250.40">
    <property type="match status" value="1"/>
</dbReference>